<name>A0A2I5TFR7_SERS3</name>
<evidence type="ECO:0000313" key="4">
    <source>
        <dbReference type="Proteomes" id="UP000017700"/>
    </source>
</evidence>
<evidence type="ECO:0000313" key="5">
    <source>
        <dbReference type="Proteomes" id="UP000233778"/>
    </source>
</evidence>
<reference evidence="3" key="2">
    <citation type="submission" date="2013-09" db="EMBL/GenBank/DDBJ databases">
        <authorList>
            <person name="Wang G."/>
            <person name="Yang Y."/>
            <person name="Su Y."/>
        </authorList>
    </citation>
    <scope>NUCLEOTIDE SEQUENCE</scope>
    <source>
        <strain evidence="3">ATCC 39006</strain>
    </source>
</reference>
<dbReference type="InterPro" id="IPR050698">
    <property type="entry name" value="MBL"/>
</dbReference>
<dbReference type="Proteomes" id="UP000233778">
    <property type="component" value="Chromosome"/>
</dbReference>
<dbReference type="OrthoDB" id="9803916at2"/>
<evidence type="ECO:0000313" key="3">
    <source>
        <dbReference type="EMBL" id="AUH03406.1"/>
    </source>
</evidence>
<keyword evidence="4" id="KW-1185">Reference proteome</keyword>
<feature type="domain" description="Metallo-beta-lactamase" evidence="1">
    <location>
        <begin position="14"/>
        <end position="193"/>
    </location>
</feature>
<dbReference type="InterPro" id="IPR036866">
    <property type="entry name" value="RibonucZ/Hydroxyglut_hydro"/>
</dbReference>
<dbReference type="STRING" id="104623.Ser39006_00171"/>
<dbReference type="Pfam" id="PF00753">
    <property type="entry name" value="Lactamase_B"/>
    <property type="match status" value="1"/>
</dbReference>
<gene>
    <name evidence="2" type="ORF">CWC46_04210</name>
    <name evidence="3" type="ORF">Ser39006_004210</name>
</gene>
<accession>A0A2I5TFR7</accession>
<dbReference type="KEGG" id="sera:Ser39006_004210"/>
<dbReference type="Proteomes" id="UP000017700">
    <property type="component" value="Chromosome"/>
</dbReference>
<reference evidence="3 4" key="1">
    <citation type="journal article" date="2013" name="Genome Announc.">
        <title>Draft genome sequence of Serratia sp. strain ATCC 39006, a model bacterium for analysis of the biosynthesis and regulation of prodigiosin, a carbapenem, and gas vesicles.</title>
        <authorList>
            <person name="Fineran P.C."/>
            <person name="Iglesias Cans M.C."/>
            <person name="Ramsay J.P."/>
            <person name="Wilf N.M."/>
            <person name="Cossyleon D."/>
            <person name="McNeil M.B."/>
            <person name="Williamson N.R."/>
            <person name="Monson R.E."/>
            <person name="Becher S.A."/>
            <person name="Stanton J.A."/>
            <person name="Brugger K."/>
            <person name="Brown S.D."/>
            <person name="Salmond G.P."/>
        </authorList>
    </citation>
    <scope>NUCLEOTIDE SEQUENCE [LARGE SCALE GENOMIC DNA]</scope>
    <source>
        <strain evidence="3">ATCC 39006</strain>
        <strain evidence="4">ATCC 39006 / SC 11482</strain>
    </source>
</reference>
<dbReference type="KEGG" id="serq:CWC46_04210"/>
<dbReference type="EMBL" id="CP025085">
    <property type="protein sequence ID" value="AUG99090.1"/>
    <property type="molecule type" value="Genomic_DNA"/>
</dbReference>
<dbReference type="GO" id="GO:0004521">
    <property type="term" value="F:RNA endonuclease activity"/>
    <property type="evidence" value="ECO:0007669"/>
    <property type="project" value="TreeGrafter"/>
</dbReference>
<sequence>MPKLTAISGVGGKNPAAFMVEVNGFRLLLDLGMGPESGILPDIQNVSPPDAIYLSHAHEDHCGGLALRSQWGNPPVYTTAMVWQQIPTTVVAETDRHTLLEHGHGHIGPLNVITGRSGHSPGGIWLHLNESTGMTYTGDWSTESNVFPFDLPPQAALLITDATYGDRTQSLPEQKSVLLQQAREGAVIAVPAWGRAPEIALYLMESGIMPRFCPQIIREITLQLPKLSGYVKDRLSTLLTQQTTQPYQPDDVIICCDATAKSGLSAELSQQTETFRFIFGSYIARGTPALAMLQAEKARWLPWNVHPRLQDQLMLAKTTNASQILPAFVAPYNASQIEERLSGRITWEKECEF</sequence>
<dbReference type="RefSeq" id="WP_021013448.1">
    <property type="nucleotide sequence ID" value="NZ_CP025084.1"/>
</dbReference>
<dbReference type="Gene3D" id="3.60.15.10">
    <property type="entry name" value="Ribonuclease Z/Hydroxyacylglutathione hydrolase-like"/>
    <property type="match status" value="1"/>
</dbReference>
<organism evidence="3 4">
    <name type="scientific">Serratia sp. (strain ATCC 39006)</name>
    <name type="common">Prodigiosinella confusarubida</name>
    <dbReference type="NCBI Taxonomy" id="104623"/>
    <lineage>
        <taxon>Bacteria</taxon>
        <taxon>Pseudomonadati</taxon>
        <taxon>Pseudomonadota</taxon>
        <taxon>Gammaproteobacteria</taxon>
        <taxon>Enterobacterales</taxon>
        <taxon>Pectobacteriaceae</taxon>
        <taxon>Prodigiosinella</taxon>
    </lineage>
</organism>
<proteinExistence type="predicted"/>
<evidence type="ECO:0000259" key="1">
    <source>
        <dbReference type="SMART" id="SM00849"/>
    </source>
</evidence>
<dbReference type="PANTHER" id="PTHR11203:SF52">
    <property type="entry name" value="MRNA 3-END PROCESSING FACTOR"/>
    <property type="match status" value="1"/>
</dbReference>
<reference evidence="3" key="4">
    <citation type="submission" date="2017-11" db="EMBL/GenBank/DDBJ databases">
        <title>Complete genome sequence of Serratia sp. ATCC 39006.</title>
        <authorList>
            <person name="Hampton H.G."/>
            <person name="Jackson S.A."/>
            <person name="Jauregui R."/>
            <person name="Poulter G.T.M."/>
            <person name="Salmond G.P.C."/>
            <person name="Fineran P.C."/>
        </authorList>
    </citation>
    <scope>NUCLEOTIDE SEQUENCE</scope>
    <source>
        <strain evidence="3">ATCC 39006</strain>
    </source>
</reference>
<dbReference type="SUPFAM" id="SSF56281">
    <property type="entry name" value="Metallo-hydrolase/oxidoreductase"/>
    <property type="match status" value="1"/>
</dbReference>
<dbReference type="EMBL" id="CP025084">
    <property type="protein sequence ID" value="AUH03406.1"/>
    <property type="molecule type" value="Genomic_DNA"/>
</dbReference>
<dbReference type="PANTHER" id="PTHR11203">
    <property type="entry name" value="CLEAVAGE AND POLYADENYLATION SPECIFICITY FACTOR FAMILY MEMBER"/>
    <property type="match status" value="1"/>
</dbReference>
<evidence type="ECO:0000313" key="2">
    <source>
        <dbReference type="EMBL" id="AUG99090.1"/>
    </source>
</evidence>
<reference evidence="2 5" key="3">
    <citation type="submission" date="2017-11" db="EMBL/GenBank/DDBJ databases">
        <title>Complete genome sequence of Serratia sp. ATCC 39006 LacA.</title>
        <authorList>
            <person name="Hampton H.G."/>
            <person name="Jackson S.A."/>
            <person name="Jauregui R."/>
            <person name="Poulter G.T.M."/>
            <person name="Salmond G.P.C."/>
            <person name="Fineran P.C."/>
        </authorList>
    </citation>
    <scope>NUCLEOTIDE SEQUENCE [LARGE SCALE GENOMIC DNA]</scope>
    <source>
        <strain evidence="2 5">ATCC 39006</strain>
    </source>
</reference>
<dbReference type="SMART" id="SM00849">
    <property type="entry name" value="Lactamase_B"/>
    <property type="match status" value="1"/>
</dbReference>
<dbReference type="InterPro" id="IPR001279">
    <property type="entry name" value="Metallo-B-lactamas"/>
</dbReference>
<dbReference type="AlphaFoldDB" id="A0A2I5TFR7"/>
<protein>
    <recommendedName>
        <fullName evidence="1">Metallo-beta-lactamase domain-containing protein</fullName>
    </recommendedName>
</protein>